<proteinExistence type="predicted"/>
<reference evidence="1" key="1">
    <citation type="submission" date="2023-04" db="EMBL/GenBank/DDBJ databases">
        <title>Draft Genome sequencing of Naganishia species isolated from polar environments using Oxford Nanopore Technology.</title>
        <authorList>
            <person name="Leo P."/>
            <person name="Venkateswaran K."/>
        </authorList>
    </citation>
    <scope>NUCLEOTIDE SEQUENCE</scope>
    <source>
        <strain evidence="1">MNA-CCFEE 5261</strain>
    </source>
</reference>
<gene>
    <name evidence="1" type="ORF">QFC19_004930</name>
</gene>
<keyword evidence="2" id="KW-1185">Reference proteome</keyword>
<sequence>MGGWPITDHRRPLEADLFPSLPPPSPAVVVTQHVPDNYTDLVTSRLSRAVQIPAVSYDDMGPVGDDPRWAPHVDFQKFLEDEFPQVYGTLTHEMVNTYGHLFTWQGSDEALQPILLMAHSDVVPVAPATLDKWTHPPFKGTIDDKWVWGRGSADCKNQLMGIMNAVEKLVQEGFKPERVLMEASVPGLFVSRRTIILSFGFDEEIGGYQGASYLADTITKRYGPNSIAFLIDEGFGGVDTAYGATFASLGMAEKGATNLKLTVEMPGVGILSQLLVHLEANPFEPSLTAASPYLKYLTCLAEHAPDVDSGFVKSVQDPKRWSALAKKLAKESAQNRLSLHAPGTADQGALARAGVQAIDLIQGGVKVNALPEVATGVPLLATVNHRIAFTSSIEETTHHASVLLAPVAHKLGFEFIAFNKTIRDSSSCHHASPLASSGHATDGRRITLDIVRGAKGTPGLEPAPITPSDTESFELIGATIKKVFGDNVVVAPSAMFANTDTRAYWNLTRNLYRFAPTSIADFRNPHTVDEAMSIKGHLTTIEFFYQLLQNTAGWKQGSD</sequence>
<comment type="caution">
    <text evidence="1">The sequence shown here is derived from an EMBL/GenBank/DDBJ whole genome shotgun (WGS) entry which is preliminary data.</text>
</comment>
<protein>
    <submittedName>
        <fullName evidence="1">Uncharacterized protein</fullName>
    </submittedName>
</protein>
<name>A0ACC2VSG1_9TREE</name>
<evidence type="ECO:0000313" key="2">
    <source>
        <dbReference type="Proteomes" id="UP001241377"/>
    </source>
</evidence>
<accession>A0ACC2VSG1</accession>
<dbReference type="EMBL" id="JASBWR010000054">
    <property type="protein sequence ID" value="KAJ9102005.1"/>
    <property type="molecule type" value="Genomic_DNA"/>
</dbReference>
<organism evidence="1 2">
    <name type="scientific">Naganishia cerealis</name>
    <dbReference type="NCBI Taxonomy" id="610337"/>
    <lineage>
        <taxon>Eukaryota</taxon>
        <taxon>Fungi</taxon>
        <taxon>Dikarya</taxon>
        <taxon>Basidiomycota</taxon>
        <taxon>Agaricomycotina</taxon>
        <taxon>Tremellomycetes</taxon>
        <taxon>Filobasidiales</taxon>
        <taxon>Filobasidiaceae</taxon>
        <taxon>Naganishia</taxon>
    </lineage>
</organism>
<evidence type="ECO:0000313" key="1">
    <source>
        <dbReference type="EMBL" id="KAJ9102005.1"/>
    </source>
</evidence>
<dbReference type="Proteomes" id="UP001241377">
    <property type="component" value="Unassembled WGS sequence"/>
</dbReference>